<name>A0A518GGW9_9BACT</name>
<proteinExistence type="predicted"/>
<reference evidence="3 4" key="1">
    <citation type="submission" date="2019-02" db="EMBL/GenBank/DDBJ databases">
        <title>Deep-cultivation of Planctomycetes and their phenomic and genomic characterization uncovers novel biology.</title>
        <authorList>
            <person name="Wiegand S."/>
            <person name="Jogler M."/>
            <person name="Boedeker C."/>
            <person name="Pinto D."/>
            <person name="Vollmers J."/>
            <person name="Rivas-Marin E."/>
            <person name="Kohn T."/>
            <person name="Peeters S.H."/>
            <person name="Heuer A."/>
            <person name="Rast P."/>
            <person name="Oberbeckmann S."/>
            <person name="Bunk B."/>
            <person name="Jeske O."/>
            <person name="Meyerdierks A."/>
            <person name="Storesund J.E."/>
            <person name="Kallscheuer N."/>
            <person name="Luecker S."/>
            <person name="Lage O.M."/>
            <person name="Pohl T."/>
            <person name="Merkel B.J."/>
            <person name="Hornburger P."/>
            <person name="Mueller R.-W."/>
            <person name="Bruemmer F."/>
            <person name="Labrenz M."/>
            <person name="Spormann A.M."/>
            <person name="Op den Camp H."/>
            <person name="Overmann J."/>
            <person name="Amann R."/>
            <person name="Jetten M.S.M."/>
            <person name="Mascher T."/>
            <person name="Medema M.H."/>
            <person name="Devos D.P."/>
            <person name="Kaster A.-K."/>
            <person name="Ovreas L."/>
            <person name="Rohde M."/>
            <person name="Galperin M.Y."/>
            <person name="Jogler C."/>
        </authorList>
    </citation>
    <scope>NUCLEOTIDE SEQUENCE [LARGE SCALE GENOMIC DNA]</scope>
    <source>
        <strain evidence="3 4">Q31a</strain>
    </source>
</reference>
<feature type="chain" id="PRO_5021952635" evidence="2">
    <location>
        <begin position="23"/>
        <end position="284"/>
    </location>
</feature>
<feature type="compositionally biased region" description="Pro residues" evidence="1">
    <location>
        <begin position="71"/>
        <end position="84"/>
    </location>
</feature>
<sequence precursor="true">MKFKIALAAAAFSCCGVHSTFAQVRVLGGFGSPTPAPRLVAAQSDALDLAAPTSDSAGNTEALIEALREPATPPAPPAPAPPAPTEVIPAEPFSPHEANASDPNALVSPHDYNPAIVDTINNYGTIAGMEQTHLSQVAWPQTAHRTDPLASFLLRQGCGQGLWANYPNERAADCAAMWAHIHAPTLCEKLHSHFGGSPCGTCGTAGCDTGGCSTGSCASGACDAATVRPRNRYLEHLSFPPAPSGCDSATCGSTSAAPQPPVYLGSQPTPRTNVATAPSDLKYH</sequence>
<dbReference type="EMBL" id="CP036298">
    <property type="protein sequence ID" value="QDV27839.1"/>
    <property type="molecule type" value="Genomic_DNA"/>
</dbReference>
<protein>
    <submittedName>
        <fullName evidence="3">Uncharacterized protein</fullName>
    </submittedName>
</protein>
<feature type="region of interest" description="Disordered" evidence="1">
    <location>
        <begin position="70"/>
        <end position="100"/>
    </location>
</feature>
<evidence type="ECO:0000256" key="2">
    <source>
        <dbReference type="SAM" id="SignalP"/>
    </source>
</evidence>
<dbReference type="KEGG" id="ahel:Q31a_62320"/>
<dbReference type="Proteomes" id="UP000318017">
    <property type="component" value="Chromosome"/>
</dbReference>
<organism evidence="3 4">
    <name type="scientific">Aureliella helgolandensis</name>
    <dbReference type="NCBI Taxonomy" id="2527968"/>
    <lineage>
        <taxon>Bacteria</taxon>
        <taxon>Pseudomonadati</taxon>
        <taxon>Planctomycetota</taxon>
        <taxon>Planctomycetia</taxon>
        <taxon>Pirellulales</taxon>
        <taxon>Pirellulaceae</taxon>
        <taxon>Aureliella</taxon>
    </lineage>
</organism>
<dbReference type="AlphaFoldDB" id="A0A518GGW9"/>
<gene>
    <name evidence="3" type="ORF">Q31a_62320</name>
</gene>
<keyword evidence="4" id="KW-1185">Reference proteome</keyword>
<feature type="compositionally biased region" description="Polar residues" evidence="1">
    <location>
        <begin position="266"/>
        <end position="276"/>
    </location>
</feature>
<keyword evidence="2" id="KW-0732">Signal</keyword>
<accession>A0A518GGW9</accession>
<evidence type="ECO:0000256" key="1">
    <source>
        <dbReference type="SAM" id="MobiDB-lite"/>
    </source>
</evidence>
<dbReference type="RefSeq" id="WP_145085853.1">
    <property type="nucleotide sequence ID" value="NZ_CP036298.1"/>
</dbReference>
<evidence type="ECO:0000313" key="4">
    <source>
        <dbReference type="Proteomes" id="UP000318017"/>
    </source>
</evidence>
<evidence type="ECO:0000313" key="3">
    <source>
        <dbReference type="EMBL" id="QDV27839.1"/>
    </source>
</evidence>
<feature type="region of interest" description="Disordered" evidence="1">
    <location>
        <begin position="250"/>
        <end position="284"/>
    </location>
</feature>
<feature type="signal peptide" evidence="2">
    <location>
        <begin position="1"/>
        <end position="22"/>
    </location>
</feature>